<dbReference type="GO" id="GO:0008270">
    <property type="term" value="F:zinc ion binding"/>
    <property type="evidence" value="ECO:0007669"/>
    <property type="project" value="UniProtKB-KW"/>
</dbReference>
<evidence type="ECO:0000256" key="2">
    <source>
        <dbReference type="ARBA" id="ARBA00022771"/>
    </source>
</evidence>
<name>A0ABD3TSK0_9LAMI</name>
<evidence type="ECO:0000259" key="4">
    <source>
        <dbReference type="PROSITE" id="PS51523"/>
    </source>
</evidence>
<sequence length="90" mass="9907">MCSNRNIPHLRMERAVTTTYEECRKNHAASIGKYAVDGCGEFMPAGEEGSGAALRCAACSCHRKYHKKVVRQVPNSGFVFSNLLTGNRSE</sequence>
<keyword evidence="6" id="KW-1185">Reference proteome</keyword>
<dbReference type="PANTHER" id="PTHR31948">
    <property type="entry name" value="ZINC-FINGER HOMEODOMAIN PROTEIN 2"/>
    <property type="match status" value="1"/>
</dbReference>
<gene>
    <name evidence="5" type="ORF">ACJIZ3_024378</name>
</gene>
<reference evidence="5 6" key="1">
    <citation type="submission" date="2024-12" db="EMBL/GenBank/DDBJ databases">
        <title>The unique morphological basis and parallel evolutionary history of personate flowers in Penstemon.</title>
        <authorList>
            <person name="Depatie T.H."/>
            <person name="Wessinger C.A."/>
        </authorList>
    </citation>
    <scope>NUCLEOTIDE SEQUENCE [LARGE SCALE GENOMIC DNA]</scope>
    <source>
        <strain evidence="5">WTNN_2</strain>
        <tissue evidence="5">Leaf</tissue>
    </source>
</reference>
<dbReference type="EMBL" id="JBJXBP010000003">
    <property type="protein sequence ID" value="KAL3839787.1"/>
    <property type="molecule type" value="Genomic_DNA"/>
</dbReference>
<dbReference type="NCBIfam" id="TIGR01566">
    <property type="entry name" value="ZF_HD_prot_N"/>
    <property type="match status" value="1"/>
</dbReference>
<dbReference type="Pfam" id="PF04770">
    <property type="entry name" value="ZF-HD_dimer"/>
    <property type="match status" value="1"/>
</dbReference>
<keyword evidence="1" id="KW-0479">Metal-binding</keyword>
<evidence type="ECO:0000313" key="6">
    <source>
        <dbReference type="Proteomes" id="UP001634393"/>
    </source>
</evidence>
<evidence type="ECO:0000256" key="1">
    <source>
        <dbReference type="ARBA" id="ARBA00022723"/>
    </source>
</evidence>
<dbReference type="InterPro" id="IPR006456">
    <property type="entry name" value="ZF_HD_homeobox_Cys/His_dimer"/>
</dbReference>
<organism evidence="5 6">
    <name type="scientific">Penstemon smallii</name>
    <dbReference type="NCBI Taxonomy" id="265156"/>
    <lineage>
        <taxon>Eukaryota</taxon>
        <taxon>Viridiplantae</taxon>
        <taxon>Streptophyta</taxon>
        <taxon>Embryophyta</taxon>
        <taxon>Tracheophyta</taxon>
        <taxon>Spermatophyta</taxon>
        <taxon>Magnoliopsida</taxon>
        <taxon>eudicotyledons</taxon>
        <taxon>Gunneridae</taxon>
        <taxon>Pentapetalae</taxon>
        <taxon>asterids</taxon>
        <taxon>lamiids</taxon>
        <taxon>Lamiales</taxon>
        <taxon>Plantaginaceae</taxon>
        <taxon>Cheloneae</taxon>
        <taxon>Penstemon</taxon>
    </lineage>
</organism>
<dbReference type="AlphaFoldDB" id="A0ABD3TSK0"/>
<comment type="caution">
    <text evidence="5">The sequence shown here is derived from an EMBL/GenBank/DDBJ whole genome shotgun (WGS) entry which is preliminary data.</text>
</comment>
<proteinExistence type="predicted"/>
<keyword evidence="2" id="KW-0863">Zinc-finger</keyword>
<dbReference type="PANTHER" id="PTHR31948:SF171">
    <property type="entry name" value="HOMEOBOX DOMAIN-CONTAINING PROTEIN"/>
    <property type="match status" value="1"/>
</dbReference>
<keyword evidence="3" id="KW-0862">Zinc</keyword>
<dbReference type="Proteomes" id="UP001634393">
    <property type="component" value="Unassembled WGS sequence"/>
</dbReference>
<feature type="domain" description="ZF-HD dimerization-type" evidence="4">
    <location>
        <begin position="20"/>
        <end position="69"/>
    </location>
</feature>
<evidence type="ECO:0000313" key="5">
    <source>
        <dbReference type="EMBL" id="KAL3839787.1"/>
    </source>
</evidence>
<protein>
    <recommendedName>
        <fullName evidence="4">ZF-HD dimerization-type domain-containing protein</fullName>
    </recommendedName>
</protein>
<dbReference type="PROSITE" id="PS51523">
    <property type="entry name" value="ZF_HD_DIMER"/>
    <property type="match status" value="1"/>
</dbReference>
<accession>A0ABD3TSK0</accession>
<evidence type="ECO:0000256" key="3">
    <source>
        <dbReference type="ARBA" id="ARBA00022833"/>
    </source>
</evidence>